<organism evidence="6 7">
    <name type="scientific">Orchesella dallaii</name>
    <dbReference type="NCBI Taxonomy" id="48710"/>
    <lineage>
        <taxon>Eukaryota</taxon>
        <taxon>Metazoa</taxon>
        <taxon>Ecdysozoa</taxon>
        <taxon>Arthropoda</taxon>
        <taxon>Hexapoda</taxon>
        <taxon>Collembola</taxon>
        <taxon>Entomobryomorpha</taxon>
        <taxon>Entomobryoidea</taxon>
        <taxon>Orchesellidae</taxon>
        <taxon>Orchesellinae</taxon>
        <taxon>Orchesella</taxon>
    </lineage>
</organism>
<dbReference type="SUPFAM" id="SSF55257">
    <property type="entry name" value="RBP11-like subunits of RNA polymerase"/>
    <property type="match status" value="1"/>
</dbReference>
<dbReference type="PANTHER" id="PTHR13946:SF28">
    <property type="entry name" value="DNA-DIRECTED RNA POLYMERASES I AND III SUBUNIT RPAC2"/>
    <property type="match status" value="1"/>
</dbReference>
<dbReference type="EMBL" id="CAXLJM020000062">
    <property type="protein sequence ID" value="CAL8120237.1"/>
    <property type="molecule type" value="Genomic_DNA"/>
</dbReference>
<protein>
    <recommendedName>
        <fullName evidence="5">DNA-directed RNA polymerase RBP11-like dimerisation domain-containing protein</fullName>
    </recommendedName>
</protein>
<gene>
    <name evidence="6" type="ORF">ODALV1_LOCUS18915</name>
</gene>
<comment type="similarity">
    <text evidence="3">Belongs to the archaeal Rpo11/eukaryotic RPB11/RPC19 RNA polymerase subunit family.</text>
</comment>
<evidence type="ECO:0000256" key="3">
    <source>
        <dbReference type="ARBA" id="ARBA00025751"/>
    </source>
</evidence>
<sequence length="141" mass="16037">MASKGYTPISPEPTPVKKEKSQQPDDSDDEDILTSICPEGLEDETIRTFIFKNQNHTLGNLLRDQILKYPQVQFCGYSQPHPGERVMHLRIQTQPGSGIPAFDMLKKGLEDVMSMCDHVEELYFQELAKTDWEGDPTPPKM</sequence>
<reference evidence="6 7" key="1">
    <citation type="submission" date="2024-08" db="EMBL/GenBank/DDBJ databases">
        <authorList>
            <person name="Cucini C."/>
            <person name="Frati F."/>
        </authorList>
    </citation>
    <scope>NUCLEOTIDE SEQUENCE [LARGE SCALE GENOMIC DNA]</scope>
</reference>
<feature type="domain" description="DNA-directed RNA polymerase RBP11-like dimerisation" evidence="5">
    <location>
        <begin position="48"/>
        <end position="121"/>
    </location>
</feature>
<evidence type="ECO:0000259" key="5">
    <source>
        <dbReference type="Pfam" id="PF13656"/>
    </source>
</evidence>
<dbReference type="InterPro" id="IPR009025">
    <property type="entry name" value="RBP11-like_dimer"/>
</dbReference>
<evidence type="ECO:0000256" key="1">
    <source>
        <dbReference type="ARBA" id="ARBA00022478"/>
    </source>
</evidence>
<keyword evidence="2" id="KW-0804">Transcription</keyword>
<name>A0ABP1R8S9_9HEXA</name>
<evidence type="ECO:0000313" key="7">
    <source>
        <dbReference type="Proteomes" id="UP001642540"/>
    </source>
</evidence>
<evidence type="ECO:0000256" key="2">
    <source>
        <dbReference type="ARBA" id="ARBA00023163"/>
    </source>
</evidence>
<dbReference type="CDD" id="cd07029">
    <property type="entry name" value="RNAP_I_III_AC19"/>
    <property type="match status" value="1"/>
</dbReference>
<comment type="caution">
    <text evidence="6">The sequence shown here is derived from an EMBL/GenBank/DDBJ whole genome shotgun (WGS) entry which is preliminary data.</text>
</comment>
<keyword evidence="7" id="KW-1185">Reference proteome</keyword>
<dbReference type="PANTHER" id="PTHR13946">
    <property type="entry name" value="DNA-DIRECTED RNA POLYMERASE I,II,III"/>
    <property type="match status" value="1"/>
</dbReference>
<dbReference type="InterPro" id="IPR036603">
    <property type="entry name" value="RBP11-like"/>
</dbReference>
<feature type="region of interest" description="Disordered" evidence="4">
    <location>
        <begin position="1"/>
        <end position="34"/>
    </location>
</feature>
<evidence type="ECO:0000256" key="4">
    <source>
        <dbReference type="SAM" id="MobiDB-lite"/>
    </source>
</evidence>
<proteinExistence type="inferred from homology"/>
<dbReference type="Gene3D" id="3.30.1360.10">
    <property type="entry name" value="RNA polymerase, RBP11-like subunit"/>
    <property type="match status" value="1"/>
</dbReference>
<dbReference type="Pfam" id="PF13656">
    <property type="entry name" value="RNA_pol_L_2"/>
    <property type="match status" value="1"/>
</dbReference>
<evidence type="ECO:0000313" key="6">
    <source>
        <dbReference type="EMBL" id="CAL8120237.1"/>
    </source>
</evidence>
<dbReference type="Proteomes" id="UP001642540">
    <property type="component" value="Unassembled WGS sequence"/>
</dbReference>
<dbReference type="InterPro" id="IPR022905">
    <property type="entry name" value="Rpo11-like"/>
</dbReference>
<accession>A0ABP1R8S9</accession>
<dbReference type="HAMAP" id="MF_00261">
    <property type="entry name" value="RNApol_arch_Rpo11"/>
    <property type="match status" value="1"/>
</dbReference>
<keyword evidence="1" id="KW-0240">DNA-directed RNA polymerase</keyword>
<dbReference type="InterPro" id="IPR033898">
    <property type="entry name" value="RNAP_AC19"/>
</dbReference>